<dbReference type="NCBIfam" id="NF040982">
    <property type="entry name" value="ComGD"/>
    <property type="match status" value="1"/>
</dbReference>
<dbReference type="SUPFAM" id="SSF54523">
    <property type="entry name" value="Pili subunits"/>
    <property type="match status" value="1"/>
</dbReference>
<dbReference type="InterPro" id="IPR016785">
    <property type="entry name" value="ComGD"/>
</dbReference>
<accession>A0A1I0V4F9</accession>
<comment type="subcellular location">
    <subcellularLocation>
        <location evidence="1">Cell surface</location>
    </subcellularLocation>
</comment>
<dbReference type="InterPro" id="IPR012902">
    <property type="entry name" value="N_methyl_site"/>
</dbReference>
<dbReference type="Pfam" id="PF07963">
    <property type="entry name" value="N_methyl"/>
    <property type="match status" value="1"/>
</dbReference>
<keyword evidence="3" id="KW-0812">Transmembrane</keyword>
<keyword evidence="2" id="KW-0178">Competence</keyword>
<keyword evidence="3" id="KW-1133">Transmembrane helix</keyword>
<evidence type="ECO:0000313" key="5">
    <source>
        <dbReference type="Proteomes" id="UP000198642"/>
    </source>
</evidence>
<sequence>MIYRNGFTLIEVLFVLSVLSLLILISAPIHFSVLDKKTEESFLYTLEMDLLYMQTMSYNSRTNYRMTFPDQKHYVIKKNHSIIQEREVPEGWEIDPRILPTISFNKDGTIREPGTFAIQTSANKYSVVCPLGKGRCYFAKQ</sequence>
<dbReference type="STRING" id="237679.SAMN04488072_101175"/>
<dbReference type="Proteomes" id="UP000198642">
    <property type="component" value="Unassembled WGS sequence"/>
</dbReference>
<dbReference type="InterPro" id="IPR045584">
    <property type="entry name" value="Pilin-like"/>
</dbReference>
<dbReference type="PIRSF" id="PIRSF021292">
    <property type="entry name" value="Competence_ComGD"/>
    <property type="match status" value="1"/>
</dbReference>
<evidence type="ECO:0000256" key="2">
    <source>
        <dbReference type="ARBA" id="ARBA00023287"/>
    </source>
</evidence>
<dbReference type="GO" id="GO:0030420">
    <property type="term" value="P:establishment of competence for transformation"/>
    <property type="evidence" value="ECO:0007669"/>
    <property type="project" value="UniProtKB-KW"/>
</dbReference>
<name>A0A1I0V4F9_9BACI</name>
<keyword evidence="5" id="KW-1185">Reference proteome</keyword>
<evidence type="ECO:0000313" key="4">
    <source>
        <dbReference type="EMBL" id="SFA71205.1"/>
    </source>
</evidence>
<dbReference type="RefSeq" id="WP_170848110.1">
    <property type="nucleotide sequence ID" value="NZ_FOJW01000001.1"/>
</dbReference>
<keyword evidence="3" id="KW-0472">Membrane</keyword>
<reference evidence="4 5" key="1">
    <citation type="submission" date="2016-10" db="EMBL/GenBank/DDBJ databases">
        <authorList>
            <person name="de Groot N.N."/>
        </authorList>
    </citation>
    <scope>NUCLEOTIDE SEQUENCE [LARGE SCALE GENOMIC DNA]</scope>
    <source>
        <strain evidence="4 5">CGMCC 1.3702</strain>
    </source>
</reference>
<gene>
    <name evidence="4" type="ORF">SAMN04488072_101175</name>
</gene>
<evidence type="ECO:0000256" key="1">
    <source>
        <dbReference type="ARBA" id="ARBA00004241"/>
    </source>
</evidence>
<proteinExistence type="predicted"/>
<organism evidence="4 5">
    <name type="scientific">Lentibacillus halodurans</name>
    <dbReference type="NCBI Taxonomy" id="237679"/>
    <lineage>
        <taxon>Bacteria</taxon>
        <taxon>Bacillati</taxon>
        <taxon>Bacillota</taxon>
        <taxon>Bacilli</taxon>
        <taxon>Bacillales</taxon>
        <taxon>Bacillaceae</taxon>
        <taxon>Lentibacillus</taxon>
    </lineage>
</organism>
<protein>
    <submittedName>
        <fullName evidence="4">Competence protein ComGD</fullName>
    </submittedName>
</protein>
<dbReference type="NCBIfam" id="TIGR02532">
    <property type="entry name" value="IV_pilin_GFxxxE"/>
    <property type="match status" value="1"/>
</dbReference>
<dbReference type="EMBL" id="FOJW01000001">
    <property type="protein sequence ID" value="SFA71205.1"/>
    <property type="molecule type" value="Genomic_DNA"/>
</dbReference>
<dbReference type="AlphaFoldDB" id="A0A1I0V4F9"/>
<dbReference type="GO" id="GO:0009986">
    <property type="term" value="C:cell surface"/>
    <property type="evidence" value="ECO:0007669"/>
    <property type="project" value="UniProtKB-SubCell"/>
</dbReference>
<evidence type="ECO:0000256" key="3">
    <source>
        <dbReference type="SAM" id="Phobius"/>
    </source>
</evidence>
<feature type="transmembrane region" description="Helical" evidence="3">
    <location>
        <begin position="12"/>
        <end position="34"/>
    </location>
</feature>